<reference evidence="2 3" key="1">
    <citation type="submission" date="2024-10" db="EMBL/GenBank/DDBJ databases">
        <title>The Natural Products Discovery Center: Release of the First 8490 Sequenced Strains for Exploring Actinobacteria Biosynthetic Diversity.</title>
        <authorList>
            <person name="Kalkreuter E."/>
            <person name="Kautsar S.A."/>
            <person name="Yang D."/>
            <person name="Bader C.D."/>
            <person name="Teijaro C.N."/>
            <person name="Fluegel L."/>
            <person name="Davis C.M."/>
            <person name="Simpson J.R."/>
            <person name="Lauterbach L."/>
            <person name="Steele A.D."/>
            <person name="Gui C."/>
            <person name="Meng S."/>
            <person name="Li G."/>
            <person name="Viehrig K."/>
            <person name="Ye F."/>
            <person name="Su P."/>
            <person name="Kiefer A.F."/>
            <person name="Nichols A."/>
            <person name="Cepeda A.J."/>
            <person name="Yan W."/>
            <person name="Fan B."/>
            <person name="Jiang Y."/>
            <person name="Adhikari A."/>
            <person name="Zheng C.-J."/>
            <person name="Schuster L."/>
            <person name="Cowan T.M."/>
            <person name="Smanski M.J."/>
            <person name="Chevrette M.G."/>
            <person name="De Carvalho L.P.S."/>
            <person name="Shen B."/>
        </authorList>
    </citation>
    <scope>NUCLEOTIDE SEQUENCE [LARGE SCALE GENOMIC DNA]</scope>
    <source>
        <strain evidence="2 3">NPDC000087</strain>
    </source>
</reference>
<accession>A0ABW6WUY8</accession>
<protein>
    <submittedName>
        <fullName evidence="2">DUF6232 family protein</fullName>
    </submittedName>
</protein>
<keyword evidence="3" id="KW-1185">Reference proteome</keyword>
<proteinExistence type="predicted"/>
<evidence type="ECO:0000256" key="1">
    <source>
        <dbReference type="SAM" id="Phobius"/>
    </source>
</evidence>
<gene>
    <name evidence="2" type="ORF">ACFY35_46185</name>
</gene>
<comment type="caution">
    <text evidence="2">The sequence shown here is derived from an EMBL/GenBank/DDBJ whole genome shotgun (WGS) entry which is preliminary data.</text>
</comment>
<dbReference type="RefSeq" id="WP_020515356.1">
    <property type="nucleotide sequence ID" value="NZ_JBIAZU010000009.1"/>
</dbReference>
<dbReference type="InterPro" id="IPR045629">
    <property type="entry name" value="DUF6232"/>
</dbReference>
<feature type="transmembrane region" description="Helical" evidence="1">
    <location>
        <begin position="48"/>
        <end position="66"/>
    </location>
</feature>
<organism evidence="2 3">
    <name type="scientific">Paractinoplanes globisporus</name>
    <dbReference type="NCBI Taxonomy" id="113565"/>
    <lineage>
        <taxon>Bacteria</taxon>
        <taxon>Bacillati</taxon>
        <taxon>Actinomycetota</taxon>
        <taxon>Actinomycetes</taxon>
        <taxon>Micromonosporales</taxon>
        <taxon>Micromonosporaceae</taxon>
        <taxon>Paractinoplanes</taxon>
    </lineage>
</organism>
<evidence type="ECO:0000313" key="2">
    <source>
        <dbReference type="EMBL" id="MFF5296868.1"/>
    </source>
</evidence>
<dbReference type="Pfam" id="PF19744">
    <property type="entry name" value="DUF6232"/>
    <property type="match status" value="1"/>
</dbReference>
<keyword evidence="1" id="KW-1133">Transmembrane helix</keyword>
<evidence type="ECO:0000313" key="3">
    <source>
        <dbReference type="Proteomes" id="UP001602245"/>
    </source>
</evidence>
<feature type="transmembrane region" description="Helical" evidence="1">
    <location>
        <begin position="72"/>
        <end position="92"/>
    </location>
</feature>
<keyword evidence="1" id="KW-0472">Membrane</keyword>
<sequence length="148" mass="15809">MRIYYRGPDAVVTSELFVVRRGSPPGRFVIRDLRDVGIAPGPPDGVRLSVVVPPAAAATLVAAAAVSAAGGVLVGVVIAVSAAGAGLACAVVRQHRPRRWELRATYRDREVILYTSTDARVFHQVSRALRRALENERPPYADREAAAA</sequence>
<dbReference type="Proteomes" id="UP001602245">
    <property type="component" value="Unassembled WGS sequence"/>
</dbReference>
<name>A0ABW6WUY8_9ACTN</name>
<keyword evidence="1" id="KW-0812">Transmembrane</keyword>
<dbReference type="EMBL" id="JBIAZU010000009">
    <property type="protein sequence ID" value="MFF5296868.1"/>
    <property type="molecule type" value="Genomic_DNA"/>
</dbReference>